<keyword evidence="1" id="KW-0456">Lyase</keyword>
<organism evidence="1 2">
    <name type="scientific">Roseibium aggregatum</name>
    <dbReference type="NCBI Taxonomy" id="187304"/>
    <lineage>
        <taxon>Bacteria</taxon>
        <taxon>Pseudomonadati</taxon>
        <taxon>Pseudomonadota</taxon>
        <taxon>Alphaproteobacteria</taxon>
        <taxon>Hyphomicrobiales</taxon>
        <taxon>Stappiaceae</taxon>
        <taxon>Roseibium</taxon>
    </lineage>
</organism>
<sequence>MTALNQTSGQNQTSAPLAAGFADPVQDAQRGFRTIMNAMARPGSLQALATGGLKPPAPLTPVVAAIALTLFDYDTPVWLDVPFARSEAVKTFLRFHTGAPIVSEPVEAGFALIADPAHLSSLGKFHQGTLEYPDRSATVILTGQTLSNEGPVHLSGPGIETETAFSTGPVSLAFWDQVKANNAQFPRGVDLIFAGSAEIAALPRSTMITVREA</sequence>
<dbReference type="Gene3D" id="3.40.50.11310">
    <property type="entry name" value="Bacterial phosphonate metabolism protein PhnH"/>
    <property type="match status" value="1"/>
</dbReference>
<evidence type="ECO:0000313" key="1">
    <source>
        <dbReference type="EMBL" id="MBD1546797.1"/>
    </source>
</evidence>
<comment type="caution">
    <text evidence="1">The sequence shown here is derived from an EMBL/GenBank/DDBJ whole genome shotgun (WGS) entry which is preliminary data.</text>
</comment>
<dbReference type="AlphaFoldDB" id="A0A926P4H9"/>
<dbReference type="InterPro" id="IPR008772">
    <property type="entry name" value="Phosphonate_metab_PhnH"/>
</dbReference>
<dbReference type="PIRSF" id="PIRSF020680">
    <property type="entry name" value="PhnH"/>
    <property type="match status" value="1"/>
</dbReference>
<dbReference type="Proteomes" id="UP000598467">
    <property type="component" value="Unassembled WGS sequence"/>
</dbReference>
<dbReference type="RefSeq" id="WP_190291522.1">
    <property type="nucleotide sequence ID" value="NZ_JABFCZ010000011.1"/>
</dbReference>
<dbReference type="EMBL" id="JABFCZ010000011">
    <property type="protein sequence ID" value="MBD1546797.1"/>
    <property type="molecule type" value="Genomic_DNA"/>
</dbReference>
<evidence type="ECO:0000313" key="2">
    <source>
        <dbReference type="Proteomes" id="UP000598467"/>
    </source>
</evidence>
<dbReference type="GO" id="GO:0016829">
    <property type="term" value="F:lyase activity"/>
    <property type="evidence" value="ECO:0007669"/>
    <property type="project" value="UniProtKB-KW"/>
</dbReference>
<dbReference type="Pfam" id="PF05845">
    <property type="entry name" value="PhnH"/>
    <property type="match status" value="1"/>
</dbReference>
<accession>A0A926P4H9</accession>
<protein>
    <submittedName>
        <fullName evidence="1">Phosphonate C-P lyase system protein PhnH</fullName>
    </submittedName>
</protein>
<dbReference type="NCBIfam" id="TIGR03292">
    <property type="entry name" value="PhnH_redo"/>
    <property type="match status" value="1"/>
</dbReference>
<proteinExistence type="predicted"/>
<dbReference type="GO" id="GO:0019634">
    <property type="term" value="P:organic phosphonate metabolic process"/>
    <property type="evidence" value="ECO:0007669"/>
    <property type="project" value="InterPro"/>
</dbReference>
<dbReference type="InterPro" id="IPR038058">
    <property type="entry name" value="PhnH-like_sp"/>
</dbReference>
<gene>
    <name evidence="1" type="primary">phnH</name>
    <name evidence="1" type="ORF">HK439_11025</name>
</gene>
<reference evidence="1" key="1">
    <citation type="submission" date="2020-05" db="EMBL/GenBank/DDBJ databases">
        <title>Identification of trans-AT polyketide cluster in two marine bacteria, producers of a novel glutaramide-containing polyketide sesbanimide D and analogs.</title>
        <authorList>
            <person name="Kacar D."/>
            <person name="Rodriguez P."/>
            <person name="Canedo L."/>
            <person name="Gonzalez E."/>
            <person name="Galan B."/>
            <person name="De La Calle F."/>
            <person name="Garcia J.L."/>
        </authorList>
    </citation>
    <scope>NUCLEOTIDE SEQUENCE</scope>
    <source>
        <strain evidence="1">PHM038</strain>
    </source>
</reference>
<dbReference type="SUPFAM" id="SSF159709">
    <property type="entry name" value="PhnH-like"/>
    <property type="match status" value="1"/>
</dbReference>
<name>A0A926P4H9_9HYPH</name>